<accession>A0ACB9ZWL2</accession>
<keyword evidence="2" id="KW-1185">Reference proteome</keyword>
<gene>
    <name evidence="1" type="ORF">M9H77_29521</name>
</gene>
<reference evidence="2" key="1">
    <citation type="journal article" date="2023" name="Nat. Plants">
        <title>Single-cell RNA sequencing provides a high-resolution roadmap for understanding the multicellular compartmentation of specialized metabolism.</title>
        <authorList>
            <person name="Sun S."/>
            <person name="Shen X."/>
            <person name="Li Y."/>
            <person name="Li Y."/>
            <person name="Wang S."/>
            <person name="Li R."/>
            <person name="Zhang H."/>
            <person name="Shen G."/>
            <person name="Guo B."/>
            <person name="Wei J."/>
            <person name="Xu J."/>
            <person name="St-Pierre B."/>
            <person name="Chen S."/>
            <person name="Sun C."/>
        </authorList>
    </citation>
    <scope>NUCLEOTIDE SEQUENCE [LARGE SCALE GENOMIC DNA]</scope>
</reference>
<dbReference type="Proteomes" id="UP001060085">
    <property type="component" value="Linkage Group LG07"/>
</dbReference>
<dbReference type="EMBL" id="CM044707">
    <property type="protein sequence ID" value="KAI5652334.1"/>
    <property type="molecule type" value="Genomic_DNA"/>
</dbReference>
<evidence type="ECO:0000313" key="2">
    <source>
        <dbReference type="Proteomes" id="UP001060085"/>
    </source>
</evidence>
<name>A0ACB9ZWL2_CATRO</name>
<comment type="caution">
    <text evidence="1">The sequence shown here is derived from an EMBL/GenBank/DDBJ whole genome shotgun (WGS) entry which is preliminary data.</text>
</comment>
<organism evidence="1 2">
    <name type="scientific">Catharanthus roseus</name>
    <name type="common">Madagascar periwinkle</name>
    <name type="synonym">Vinca rosea</name>
    <dbReference type="NCBI Taxonomy" id="4058"/>
    <lineage>
        <taxon>Eukaryota</taxon>
        <taxon>Viridiplantae</taxon>
        <taxon>Streptophyta</taxon>
        <taxon>Embryophyta</taxon>
        <taxon>Tracheophyta</taxon>
        <taxon>Spermatophyta</taxon>
        <taxon>Magnoliopsida</taxon>
        <taxon>eudicotyledons</taxon>
        <taxon>Gunneridae</taxon>
        <taxon>Pentapetalae</taxon>
        <taxon>asterids</taxon>
        <taxon>lamiids</taxon>
        <taxon>Gentianales</taxon>
        <taxon>Apocynaceae</taxon>
        <taxon>Rauvolfioideae</taxon>
        <taxon>Vinceae</taxon>
        <taxon>Catharanthinae</taxon>
        <taxon>Catharanthus</taxon>
    </lineage>
</organism>
<protein>
    <submittedName>
        <fullName evidence="1">Uncharacterized protein</fullName>
    </submittedName>
</protein>
<evidence type="ECO:0000313" key="1">
    <source>
        <dbReference type="EMBL" id="KAI5652334.1"/>
    </source>
</evidence>
<proteinExistence type="predicted"/>
<sequence length="113" mass="12883">MAITRAGRRDNPSMNEVITQLTEQDTPLDMDGQGVAVQESSNRSNGPYPKRGSTFMTKIWGQPKNAKPIKEKFDVPIGYKEMILKSISIKWRGWKSTLKHDFYDPQKKCPTPI</sequence>